<sequence length="178" mass="18962">MNVLVERYQRKQHMHNPESPKLYYIRQKTGTVRVMNIQKIAEAIEAGTSLTAGDVKHAIEAFVQQLRLSLTQGDKVKIAGLGTFHITLSSTGAKTEKECTVRNIRRVNVRFIADKALHLVNSGLVTTRSGNNVDFLLAGKEDEGGKPSTSGGGTKPGGGGSGQEGPKPGGSEAPDPAL</sequence>
<dbReference type="InterPro" id="IPR041607">
    <property type="entry name" value="HU-HIG"/>
</dbReference>
<dbReference type="SUPFAM" id="SSF47729">
    <property type="entry name" value="IHF-like DNA-binding proteins"/>
    <property type="match status" value="1"/>
</dbReference>
<organism evidence="13 14">
    <name type="scientific">Bacteroides pyogenes</name>
    <dbReference type="NCBI Taxonomy" id="310300"/>
    <lineage>
        <taxon>Bacteria</taxon>
        <taxon>Pseudomonadati</taxon>
        <taxon>Bacteroidota</taxon>
        <taxon>Bacteroidia</taxon>
        <taxon>Bacteroidales</taxon>
        <taxon>Bacteroidaceae</taxon>
        <taxon>Bacteroides</taxon>
    </lineage>
</organism>
<evidence type="ECO:0000256" key="2">
    <source>
        <dbReference type="ARBA" id="ARBA00010529"/>
    </source>
</evidence>
<feature type="domain" description="HU" evidence="12">
    <location>
        <begin position="1"/>
        <end position="117"/>
    </location>
</feature>
<name>A0A5D3EW93_9BACE</name>
<evidence type="ECO:0000313" key="14">
    <source>
        <dbReference type="Proteomes" id="UP000324383"/>
    </source>
</evidence>
<protein>
    <recommendedName>
        <fullName evidence="4">Viral histone-like protein</fullName>
    </recommendedName>
    <alternativeName>
        <fullName evidence="9">DNA-binding protein pA104R</fullName>
    </alternativeName>
    <alternativeName>
        <fullName evidence="8">pA104R</fullName>
    </alternativeName>
</protein>
<dbReference type="Gene3D" id="4.10.520.10">
    <property type="entry name" value="IHF-like DNA-binding proteins"/>
    <property type="match status" value="1"/>
</dbReference>
<evidence type="ECO:0000256" key="9">
    <source>
        <dbReference type="ARBA" id="ARBA00033227"/>
    </source>
</evidence>
<dbReference type="GO" id="GO:0003677">
    <property type="term" value="F:DNA binding"/>
    <property type="evidence" value="ECO:0007669"/>
    <property type="project" value="UniProtKB-KW"/>
</dbReference>
<reference evidence="13 14" key="1">
    <citation type="submission" date="2019-07" db="EMBL/GenBank/DDBJ databases">
        <title>Draft Genome Sequences of Bacteroides pyogenes Strains Isolated from the Uterus Holstein Dairy Cows with Metritis.</title>
        <authorList>
            <person name="Cunha F."/>
            <person name="Galvao K.N."/>
            <person name="Jeon S.J."/>
            <person name="Jeong K.C."/>
        </authorList>
    </citation>
    <scope>NUCLEOTIDE SEQUENCE [LARGE SCALE GENOMIC DNA]</scope>
    <source>
        <strain evidence="13 14">KG-31</strain>
    </source>
</reference>
<comment type="subcellular location">
    <subcellularLocation>
        <location evidence="1">Virion</location>
    </subcellularLocation>
</comment>
<comment type="caution">
    <text evidence="13">The sequence shown here is derived from an EMBL/GenBank/DDBJ whole genome shotgun (WGS) entry which is preliminary data.</text>
</comment>
<evidence type="ECO:0000256" key="6">
    <source>
        <dbReference type="ARBA" id="ARBA00022921"/>
    </source>
</evidence>
<keyword evidence="5" id="KW-0235">DNA replication</keyword>
<comment type="similarity">
    <text evidence="2">Belongs to the bacterial histone-like protein family.</text>
</comment>
<dbReference type="NCBIfam" id="TIGR01201">
    <property type="entry name" value="HU_rel"/>
    <property type="match status" value="1"/>
</dbReference>
<dbReference type="AlphaFoldDB" id="A0A5D3EW93"/>
<dbReference type="EMBL" id="VKLW01000020">
    <property type="protein sequence ID" value="TYK33100.1"/>
    <property type="molecule type" value="Genomic_DNA"/>
</dbReference>
<gene>
    <name evidence="13" type="ORF">FNJ60_09675</name>
</gene>
<dbReference type="InterPro" id="IPR010992">
    <property type="entry name" value="IHF-like_DNA-bd_dom_sf"/>
</dbReference>
<dbReference type="GO" id="GO:0030527">
    <property type="term" value="F:structural constituent of chromatin"/>
    <property type="evidence" value="ECO:0007669"/>
    <property type="project" value="InterPro"/>
</dbReference>
<dbReference type="RefSeq" id="WP_027326314.1">
    <property type="nucleotide sequence ID" value="NZ_CAMBON010000059.1"/>
</dbReference>
<comment type="subunit">
    <text evidence="3">Homodimer.</text>
</comment>
<accession>A0A5D3EW93</accession>
<evidence type="ECO:0000256" key="8">
    <source>
        <dbReference type="ARBA" id="ARBA00033120"/>
    </source>
</evidence>
<dbReference type="GO" id="GO:0006260">
    <property type="term" value="P:DNA replication"/>
    <property type="evidence" value="ECO:0007669"/>
    <property type="project" value="UniProtKB-KW"/>
</dbReference>
<dbReference type="GO" id="GO:0005829">
    <property type="term" value="C:cytosol"/>
    <property type="evidence" value="ECO:0007669"/>
    <property type="project" value="TreeGrafter"/>
</dbReference>
<evidence type="ECO:0000256" key="5">
    <source>
        <dbReference type="ARBA" id="ARBA00022705"/>
    </source>
</evidence>
<keyword evidence="7 13" id="KW-0238">DNA-binding</keyword>
<comment type="function">
    <text evidence="10">DNA-binding protein that plays a critical role in nucleoid compaction, genome replication and DNA replication and transcription. Binds to both ssDNA and dsDNA with a binding site covering about 15 nucleotides. Displays DNA-supercoiling activity only when associated with the viral DNA topoisomerase 2.</text>
</comment>
<evidence type="ECO:0000256" key="3">
    <source>
        <dbReference type="ARBA" id="ARBA00011738"/>
    </source>
</evidence>
<evidence type="ECO:0000313" key="13">
    <source>
        <dbReference type="EMBL" id="TYK33100.1"/>
    </source>
</evidence>
<keyword evidence="14" id="KW-1185">Reference proteome</keyword>
<evidence type="ECO:0000256" key="11">
    <source>
        <dbReference type="SAM" id="MobiDB-lite"/>
    </source>
</evidence>
<evidence type="ECO:0000256" key="4">
    <source>
        <dbReference type="ARBA" id="ARBA00016145"/>
    </source>
</evidence>
<evidence type="ECO:0000259" key="12">
    <source>
        <dbReference type="Pfam" id="PF18291"/>
    </source>
</evidence>
<dbReference type="PANTHER" id="PTHR33175">
    <property type="entry name" value="DNA-BINDING PROTEIN HU"/>
    <property type="match status" value="1"/>
</dbReference>
<dbReference type="Pfam" id="PF18291">
    <property type="entry name" value="HU-HIG"/>
    <property type="match status" value="1"/>
</dbReference>
<feature type="compositionally biased region" description="Gly residues" evidence="11">
    <location>
        <begin position="150"/>
        <end position="163"/>
    </location>
</feature>
<evidence type="ECO:0000256" key="1">
    <source>
        <dbReference type="ARBA" id="ARBA00004328"/>
    </source>
</evidence>
<dbReference type="InterPro" id="IPR000119">
    <property type="entry name" value="Hist_DNA-bd"/>
</dbReference>
<evidence type="ECO:0000256" key="7">
    <source>
        <dbReference type="ARBA" id="ARBA00023125"/>
    </source>
</evidence>
<dbReference type="PANTHER" id="PTHR33175:SF13">
    <property type="entry name" value="HISTONE-LIKE PROTEIN"/>
    <property type="match status" value="1"/>
</dbReference>
<dbReference type="InterPro" id="IPR005902">
    <property type="entry name" value="HU_DNA-bd_put"/>
</dbReference>
<evidence type="ECO:0000256" key="10">
    <source>
        <dbReference type="ARBA" id="ARBA00046140"/>
    </source>
</evidence>
<keyword evidence="6" id="KW-0426">Late protein</keyword>
<proteinExistence type="inferred from homology"/>
<dbReference type="Proteomes" id="UP000324383">
    <property type="component" value="Unassembled WGS sequence"/>
</dbReference>
<feature type="region of interest" description="Disordered" evidence="11">
    <location>
        <begin position="137"/>
        <end position="178"/>
    </location>
</feature>